<gene>
    <name evidence="1" type="ORF">KSP40_PGU009981</name>
</gene>
<reference evidence="1 2" key="1">
    <citation type="journal article" date="2022" name="Nat. Plants">
        <title>Genomes of leafy and leafless Platanthera orchids illuminate the evolution of mycoheterotrophy.</title>
        <authorList>
            <person name="Li M.H."/>
            <person name="Liu K.W."/>
            <person name="Li Z."/>
            <person name="Lu H.C."/>
            <person name="Ye Q.L."/>
            <person name="Zhang D."/>
            <person name="Wang J.Y."/>
            <person name="Li Y.F."/>
            <person name="Zhong Z.M."/>
            <person name="Liu X."/>
            <person name="Yu X."/>
            <person name="Liu D.K."/>
            <person name="Tu X.D."/>
            <person name="Liu B."/>
            <person name="Hao Y."/>
            <person name="Liao X.Y."/>
            <person name="Jiang Y.T."/>
            <person name="Sun W.H."/>
            <person name="Chen J."/>
            <person name="Chen Y.Q."/>
            <person name="Ai Y."/>
            <person name="Zhai J.W."/>
            <person name="Wu S.S."/>
            <person name="Zhou Z."/>
            <person name="Hsiao Y.Y."/>
            <person name="Wu W.L."/>
            <person name="Chen Y.Y."/>
            <person name="Lin Y.F."/>
            <person name="Hsu J.L."/>
            <person name="Li C.Y."/>
            <person name="Wang Z.W."/>
            <person name="Zhao X."/>
            <person name="Zhong W.Y."/>
            <person name="Ma X.K."/>
            <person name="Ma L."/>
            <person name="Huang J."/>
            <person name="Chen G.Z."/>
            <person name="Huang M.Z."/>
            <person name="Huang L."/>
            <person name="Peng D.H."/>
            <person name="Luo Y.B."/>
            <person name="Zou S.Q."/>
            <person name="Chen S.P."/>
            <person name="Lan S."/>
            <person name="Tsai W.C."/>
            <person name="Van de Peer Y."/>
            <person name="Liu Z.J."/>
        </authorList>
    </citation>
    <scope>NUCLEOTIDE SEQUENCE [LARGE SCALE GENOMIC DNA]</scope>
    <source>
        <strain evidence="1">Lor288</strain>
    </source>
</reference>
<accession>A0ABR2ML23</accession>
<proteinExistence type="predicted"/>
<comment type="caution">
    <text evidence="1">The sequence shown here is derived from an EMBL/GenBank/DDBJ whole genome shotgun (WGS) entry which is preliminary data.</text>
</comment>
<evidence type="ECO:0000313" key="1">
    <source>
        <dbReference type="EMBL" id="KAK8964873.1"/>
    </source>
</evidence>
<name>A0ABR2ML23_9ASPA</name>
<dbReference type="EMBL" id="JBBWWR010000006">
    <property type="protein sequence ID" value="KAK8964873.1"/>
    <property type="molecule type" value="Genomic_DNA"/>
</dbReference>
<sequence length="165" mass="18789">MCSTLIVEQIASWRGRYNIPSSLEVKIPQGEQRVQSPPVGWMTLCESSLKVGLRFPPCEEFTEILKHCGVSASQFTLLAMTRIMGLIVFFREHGSRFSLKLFKEWCDVRADGGDRIEVHSNKTWLVFESQTDRRHGNSVWVHPKSLGVAQALELPSRTMSPNERL</sequence>
<keyword evidence="2" id="KW-1185">Reference proteome</keyword>
<evidence type="ECO:0000313" key="2">
    <source>
        <dbReference type="Proteomes" id="UP001412067"/>
    </source>
</evidence>
<protein>
    <submittedName>
        <fullName evidence="1">Uncharacterized protein</fullName>
    </submittedName>
</protein>
<dbReference type="Proteomes" id="UP001412067">
    <property type="component" value="Unassembled WGS sequence"/>
</dbReference>
<organism evidence="1 2">
    <name type="scientific">Platanthera guangdongensis</name>
    <dbReference type="NCBI Taxonomy" id="2320717"/>
    <lineage>
        <taxon>Eukaryota</taxon>
        <taxon>Viridiplantae</taxon>
        <taxon>Streptophyta</taxon>
        <taxon>Embryophyta</taxon>
        <taxon>Tracheophyta</taxon>
        <taxon>Spermatophyta</taxon>
        <taxon>Magnoliopsida</taxon>
        <taxon>Liliopsida</taxon>
        <taxon>Asparagales</taxon>
        <taxon>Orchidaceae</taxon>
        <taxon>Orchidoideae</taxon>
        <taxon>Orchideae</taxon>
        <taxon>Orchidinae</taxon>
        <taxon>Platanthera</taxon>
    </lineage>
</organism>